<dbReference type="InterPro" id="IPR036288">
    <property type="entry name" value="Aconitase_B_HEAT-like_dom_sf"/>
</dbReference>
<gene>
    <name evidence="7" type="ORF">SAMN05444388_11335</name>
</gene>
<evidence type="ECO:0000256" key="3">
    <source>
        <dbReference type="ARBA" id="ARBA00023014"/>
    </source>
</evidence>
<dbReference type="Proteomes" id="UP000184112">
    <property type="component" value="Unassembled WGS sequence"/>
</dbReference>
<dbReference type="SUPFAM" id="SSF74778">
    <property type="entry name" value="Aconitase B, N-terminal domain"/>
    <property type="match status" value="1"/>
</dbReference>
<dbReference type="PANTHER" id="PTHR43160">
    <property type="entry name" value="ACONITATE HYDRATASE B"/>
    <property type="match status" value="1"/>
</dbReference>
<dbReference type="GO" id="GO:0046872">
    <property type="term" value="F:metal ion binding"/>
    <property type="evidence" value="ECO:0007669"/>
    <property type="project" value="UniProtKB-KW"/>
</dbReference>
<dbReference type="NCBIfam" id="NF006690">
    <property type="entry name" value="PRK09238.1"/>
    <property type="match status" value="1"/>
</dbReference>
<evidence type="ECO:0000259" key="4">
    <source>
        <dbReference type="Pfam" id="PF00330"/>
    </source>
</evidence>
<dbReference type="InterPro" id="IPR001030">
    <property type="entry name" value="Acoase/IPM_deHydtase_lsu_aba"/>
</dbReference>
<dbReference type="Gene3D" id="3.30.499.10">
    <property type="entry name" value="Aconitase, domain 3"/>
    <property type="match status" value="2"/>
</dbReference>
<dbReference type="GO" id="GO:0003994">
    <property type="term" value="F:aconitate hydratase activity"/>
    <property type="evidence" value="ECO:0007669"/>
    <property type="project" value="InterPro"/>
</dbReference>
<accession>A0A1M5U7Q9</accession>
<dbReference type="PANTHER" id="PTHR43160:SF4">
    <property type="entry name" value="ACONITATE HYDRATASE B"/>
    <property type="match status" value="1"/>
</dbReference>
<dbReference type="SUPFAM" id="SSF52016">
    <property type="entry name" value="LeuD/IlvD-like"/>
    <property type="match status" value="1"/>
</dbReference>
<dbReference type="InterPro" id="IPR050926">
    <property type="entry name" value="Aconitase/IPM_isomerase"/>
</dbReference>
<dbReference type="GO" id="GO:0006099">
    <property type="term" value="P:tricarboxylic acid cycle"/>
    <property type="evidence" value="ECO:0007669"/>
    <property type="project" value="InterPro"/>
</dbReference>
<dbReference type="InterPro" id="IPR015929">
    <property type="entry name" value="Aconitase_B_swivel"/>
</dbReference>
<dbReference type="Gene3D" id="1.25.40.310">
    <property type="entry name" value="Aconitate B, HEAT-like domain"/>
    <property type="match status" value="1"/>
</dbReference>
<organism evidence="7 8">
    <name type="scientific">Flavobacterium johnsoniae</name>
    <name type="common">Cytophaga johnsonae</name>
    <dbReference type="NCBI Taxonomy" id="986"/>
    <lineage>
        <taxon>Bacteria</taxon>
        <taxon>Pseudomonadati</taxon>
        <taxon>Bacteroidota</taxon>
        <taxon>Flavobacteriia</taxon>
        <taxon>Flavobacteriales</taxon>
        <taxon>Flavobacteriaceae</taxon>
        <taxon>Flavobacterium</taxon>
    </lineage>
</organism>
<evidence type="ECO:0000259" key="6">
    <source>
        <dbReference type="Pfam" id="PF11791"/>
    </source>
</evidence>
<dbReference type="InterPro" id="IPR015931">
    <property type="entry name" value="Acnase/IPM_dHydase_lsu_aba_1/3"/>
</dbReference>
<dbReference type="GO" id="GO:0051539">
    <property type="term" value="F:4 iron, 4 sulfur cluster binding"/>
    <property type="evidence" value="ECO:0007669"/>
    <property type="project" value="TreeGrafter"/>
</dbReference>
<dbReference type="EMBL" id="FQWH01000013">
    <property type="protein sequence ID" value="SHH58958.1"/>
    <property type="molecule type" value="Genomic_DNA"/>
</dbReference>
<dbReference type="SUPFAM" id="SSF53732">
    <property type="entry name" value="Aconitase iron-sulfur domain"/>
    <property type="match status" value="1"/>
</dbReference>
<evidence type="ECO:0000256" key="1">
    <source>
        <dbReference type="ARBA" id="ARBA00022723"/>
    </source>
</evidence>
<dbReference type="GO" id="GO:0047456">
    <property type="term" value="F:2-methylisocitrate dehydratase activity"/>
    <property type="evidence" value="ECO:0007669"/>
    <property type="project" value="TreeGrafter"/>
</dbReference>
<name>A0A1M5U7Q9_FLAJO</name>
<evidence type="ECO:0000259" key="5">
    <source>
        <dbReference type="Pfam" id="PF06434"/>
    </source>
</evidence>
<feature type="domain" description="Aconitase B HEAT-like" evidence="6">
    <location>
        <begin position="6"/>
        <end position="162"/>
    </location>
</feature>
<proteinExistence type="predicted"/>
<feature type="domain" description="Aconitase/3-isopropylmalate dehydratase large subunit alpha/beta/alpha" evidence="4">
    <location>
        <begin position="410"/>
        <end position="894"/>
    </location>
</feature>
<dbReference type="GO" id="GO:0019629">
    <property type="term" value="P:propionate catabolic process, 2-methylcitrate cycle"/>
    <property type="evidence" value="ECO:0007669"/>
    <property type="project" value="TreeGrafter"/>
</dbReference>
<dbReference type="InterPro" id="IPR015928">
    <property type="entry name" value="Aconitase/3IPM_dehydase_swvl"/>
</dbReference>
<evidence type="ECO:0000313" key="7">
    <source>
        <dbReference type="EMBL" id="SHH58958.1"/>
    </source>
</evidence>
<dbReference type="Gene3D" id="3.20.19.10">
    <property type="entry name" value="Aconitase, domain 4"/>
    <property type="match status" value="1"/>
</dbReference>
<dbReference type="InterPro" id="IPR015932">
    <property type="entry name" value="Aconitase_dom2"/>
</dbReference>
<dbReference type="GO" id="GO:0005829">
    <property type="term" value="C:cytosol"/>
    <property type="evidence" value="ECO:0007669"/>
    <property type="project" value="TreeGrafter"/>
</dbReference>
<protein>
    <submittedName>
        <fullName evidence="7">Aconitase</fullName>
    </submittedName>
</protein>
<dbReference type="InterPro" id="IPR036008">
    <property type="entry name" value="Aconitase_4Fe-4S_dom"/>
</dbReference>
<dbReference type="InterPro" id="IPR015933">
    <property type="entry name" value="Aconitase_B_HEAT-like_dom"/>
</dbReference>
<feature type="domain" description="Aconitase B swivel" evidence="5">
    <location>
        <begin position="176"/>
        <end position="405"/>
    </location>
</feature>
<dbReference type="OMA" id="PLHAKAM"/>
<dbReference type="RefSeq" id="WP_012024023.1">
    <property type="nucleotide sequence ID" value="NZ_CP031763.1"/>
</dbReference>
<dbReference type="Pfam" id="PF06434">
    <property type="entry name" value="Aconitase_2_N"/>
    <property type="match status" value="1"/>
</dbReference>
<keyword evidence="3" id="KW-0411">Iron-sulfur</keyword>
<sequence length="923" mass="100416">MNIYKDYIQEIEERKNQGLHPKPIDSAELLSEIIAQIKDTNNEYREDSLKFFIYNTLPGTTSAAGEKAKFLKEIILGQSVVAEITPAFAFELLSHMKGGPSIEVLLDLALGNDAAIAKEAAKVLKTQVFLYEADTDRLVEAFKNNNTIAKEILESYAQAEFFTKLPEVADEIKVVTFIAGEGDISTDLLSPGNQAHSRSDRELHGQCMITPQAQQEIKALQAQHPDKSVMLIAEKGTMGVGSSRMSGVNNVALWTGKQASPYIPFVNIAPIVGGTNGISPIFLTTVDVTGGIGLDLKNWVKKVDADGNVIRNENDEPILEQTYSVATGTVLTINIKEKKLYNGDQELIDISKAFTPQKMEFIKAGGSYAIVFGKKLQTLAAKVLDVEAPLVYAPSKEVSYEGQGLTAVEKIFNKNAVGIAPGKVLHAGSDVRVEVNIVGSQDTTGLMTAQELESMAATVISPIVDGAYQSGCHTASVWDKKAQANIPKLMKFMNDFGLITARDPKGVYHSMTDVIHKVLNDITIDEWAIIIGGDSHTRMSKGVAFGADSGTVALALATGEASMPIPESVKVTFKGDMKGYMDFRDVVHATQAQMLHQFGGENVFQGRIIEVHIGTLTADQAFTFTDWTAEMKAKASICISEDDTLIESLEIAKGRIQIMIDKGMDNDKHVLQGLINKADKRIAEIKSAEKPALTPDANAKYYAEVVVDLDLIAEPMIADPDVNNADVSKRYTHDTIRPLSFYGGVKKVDLGFIGSCMVHKGDMKILAQMLKNVEAQTGKVEFNAPLVVAPPTYNIVDELKAEGDWEVLQKYSGFEFDDNAPKGAARTEYENMLYLERPGCNLCMGNQEKAAKGDTVMATSTRLFQGRVVEDKEGKKGESLLSSTPVVVLSTILGRTPTIEEYTAAVDGINLTKFAPSNKSLVM</sequence>
<dbReference type="AlphaFoldDB" id="A0A1M5U7Q9"/>
<dbReference type="GeneID" id="31764847"/>
<keyword evidence="1" id="KW-0479">Metal-binding</keyword>
<evidence type="ECO:0000313" key="8">
    <source>
        <dbReference type="Proteomes" id="UP000184112"/>
    </source>
</evidence>
<dbReference type="Pfam" id="PF11791">
    <property type="entry name" value="Aconitase_B_N"/>
    <property type="match status" value="1"/>
</dbReference>
<dbReference type="Gene3D" id="3.40.1060.10">
    <property type="entry name" value="Aconitase, Domain 2"/>
    <property type="match status" value="1"/>
</dbReference>
<keyword evidence="2" id="KW-0408">Iron</keyword>
<evidence type="ECO:0000256" key="2">
    <source>
        <dbReference type="ARBA" id="ARBA00023004"/>
    </source>
</evidence>
<dbReference type="Pfam" id="PF00330">
    <property type="entry name" value="Aconitase"/>
    <property type="match status" value="1"/>
</dbReference>
<reference evidence="7 8" key="1">
    <citation type="submission" date="2016-11" db="EMBL/GenBank/DDBJ databases">
        <authorList>
            <person name="Jaros S."/>
            <person name="Januszkiewicz K."/>
            <person name="Wedrychowicz H."/>
        </authorList>
    </citation>
    <scope>NUCLEOTIDE SEQUENCE [LARGE SCALE GENOMIC DNA]</scope>
    <source>
        <strain evidence="7 8">DSM 6792</strain>
    </source>
</reference>